<dbReference type="SUPFAM" id="SSF49764">
    <property type="entry name" value="HSP20-like chaperones"/>
    <property type="match status" value="1"/>
</dbReference>
<evidence type="ECO:0000256" key="1">
    <source>
        <dbReference type="ARBA" id="ARBA00022723"/>
    </source>
</evidence>
<dbReference type="InterPro" id="IPR008978">
    <property type="entry name" value="HSP20-like_chaperone"/>
</dbReference>
<reference evidence="8" key="1">
    <citation type="submission" date="2024-02" db="UniProtKB">
        <authorList>
            <consortium name="WormBaseParasite"/>
        </authorList>
    </citation>
    <scope>IDENTIFICATION</scope>
</reference>
<dbReference type="Proteomes" id="UP000035681">
    <property type="component" value="Unplaced"/>
</dbReference>
<feature type="domain" description="CHORD" evidence="6">
    <location>
        <begin position="15"/>
        <end position="74"/>
    </location>
</feature>
<feature type="compositionally biased region" description="Acidic residues" evidence="4">
    <location>
        <begin position="327"/>
        <end position="337"/>
    </location>
</feature>
<dbReference type="Pfam" id="PF04968">
    <property type="entry name" value="CHORD"/>
    <property type="match status" value="2"/>
</dbReference>
<accession>A0AAF5CY58</accession>
<dbReference type="PROSITE" id="PS51401">
    <property type="entry name" value="CHORD"/>
    <property type="match status" value="2"/>
</dbReference>
<dbReference type="Pfam" id="PF04969">
    <property type="entry name" value="CS"/>
    <property type="match status" value="1"/>
</dbReference>
<protein>
    <submittedName>
        <fullName evidence="8">CS domain-containing protein</fullName>
    </submittedName>
</protein>
<dbReference type="AlphaFoldDB" id="A0AAF5CY58"/>
<evidence type="ECO:0000259" key="5">
    <source>
        <dbReference type="PROSITE" id="PS51203"/>
    </source>
</evidence>
<dbReference type="Gene3D" id="4.10.1130.20">
    <property type="match status" value="2"/>
</dbReference>
<dbReference type="PROSITE" id="PS51203">
    <property type="entry name" value="CS"/>
    <property type="match status" value="1"/>
</dbReference>
<evidence type="ECO:0000259" key="6">
    <source>
        <dbReference type="PROSITE" id="PS51401"/>
    </source>
</evidence>
<feature type="domain" description="CHORD" evidence="6">
    <location>
        <begin position="154"/>
        <end position="213"/>
    </location>
</feature>
<dbReference type="GO" id="GO:0046872">
    <property type="term" value="F:metal ion binding"/>
    <property type="evidence" value="ECO:0007669"/>
    <property type="project" value="UniProtKB-KW"/>
</dbReference>
<evidence type="ECO:0000256" key="2">
    <source>
        <dbReference type="ARBA" id="ARBA00022737"/>
    </source>
</evidence>
<proteinExistence type="predicted"/>
<dbReference type="InterPro" id="IPR007052">
    <property type="entry name" value="CS_dom"/>
</dbReference>
<evidence type="ECO:0000313" key="7">
    <source>
        <dbReference type="Proteomes" id="UP000035681"/>
    </source>
</evidence>
<name>A0AAF5CY58_STRER</name>
<feature type="region of interest" description="Disordered" evidence="4">
    <location>
        <begin position="312"/>
        <end position="337"/>
    </location>
</feature>
<dbReference type="CDD" id="cd06466">
    <property type="entry name" value="p23_CS_SGT1_like"/>
    <property type="match status" value="1"/>
</dbReference>
<feature type="domain" description="CS" evidence="5">
    <location>
        <begin position="221"/>
        <end position="321"/>
    </location>
</feature>
<dbReference type="PANTHER" id="PTHR46983">
    <property type="entry name" value="CYSTEINE AND HISTIDINE-RICH DOMAIN-CONTAINING PROTEIN 1"/>
    <property type="match status" value="1"/>
</dbReference>
<evidence type="ECO:0000256" key="3">
    <source>
        <dbReference type="ARBA" id="ARBA00022833"/>
    </source>
</evidence>
<dbReference type="InterPro" id="IPR007051">
    <property type="entry name" value="CHORD_dom"/>
</dbReference>
<evidence type="ECO:0000256" key="4">
    <source>
        <dbReference type="SAM" id="MobiDB-lite"/>
    </source>
</evidence>
<dbReference type="Gene3D" id="2.60.40.790">
    <property type="match status" value="1"/>
</dbReference>
<organism evidence="7 8">
    <name type="scientific">Strongyloides stercoralis</name>
    <name type="common">Threadworm</name>
    <dbReference type="NCBI Taxonomy" id="6248"/>
    <lineage>
        <taxon>Eukaryota</taxon>
        <taxon>Metazoa</taxon>
        <taxon>Ecdysozoa</taxon>
        <taxon>Nematoda</taxon>
        <taxon>Chromadorea</taxon>
        <taxon>Rhabditida</taxon>
        <taxon>Tylenchina</taxon>
        <taxon>Panagrolaimomorpha</taxon>
        <taxon>Strongyloidoidea</taxon>
        <taxon>Strongyloididae</taxon>
        <taxon>Strongyloides</taxon>
    </lineage>
</organism>
<dbReference type="PANTHER" id="PTHR46983:SF3">
    <property type="entry name" value="CHPADIPLOID STATE MAINTENANCE PROTEIN CHPA"/>
    <property type="match status" value="1"/>
</dbReference>
<keyword evidence="1" id="KW-0479">Metal-binding</keyword>
<evidence type="ECO:0000313" key="8">
    <source>
        <dbReference type="WBParaSite" id="TCONS_00003732.p1"/>
    </source>
</evidence>
<sequence length="648" mass="72836">IQEYQLLGMSQVLTCYNKGCGKEFNVDENGPDSCIYHPGPPVFHDALKIWKCCDKKSCDFGTWLSYPGCTKGPHSAEKPVDVVRASSDQTIRPEPKDQVIQWSGLNKPAERNLEGKEFVLLNIEPTPGLLKAIELEKSKVKESGNDGEVVGATCRNSGCTMTYSGPEMNATTCFYHPGTPVFHEGMKYWSCCERKTSNFQSFLEQEGCTRGDHCWKKNEKVTNIRHDWFSRFGFIHVNLYCKGALPSSCKIKSNGLVLECEVSYEFGDKEALLSYELFGEIIPSESKVNMSERKIEIITAMENDLAAEKEVTVEDSSNNINNNLPVNDDEDDEFGDFADFESAPQASDTSWNEQTINVNAEKSEESRSSSQNEIISPKVILPSLVELLSDNSIFCTDEEFNHIYGSDVGVKLYDLLGECDKEDIEMSENSNLYTNIWKDLRIVEETRALEFSLVKSQSYFSFLGALQMSAKKVVPNTLDFLTPLRTSIEVVDHDNEVVQGELTPDGEKNISQNDIPPVSFDWEKSGLENPMNCNYKTPQSNLLDYDFFFNSKNGSCSVENPTYSLQNDLYAFGLISSVNENKDSIKKMTNIDKLIQNVSQKETGNDIVDEETISYDSLTPEGKILYNSLPDYSFMLSDVLVFPSKGKE</sequence>
<dbReference type="WBParaSite" id="TCONS_00003732.p1">
    <property type="protein sequence ID" value="TCONS_00003732.p1"/>
    <property type="gene ID" value="XLOC_000208"/>
</dbReference>
<keyword evidence="3" id="KW-0862">Zinc</keyword>
<keyword evidence="2" id="KW-0677">Repeat</keyword>
<dbReference type="InterPro" id="IPR039790">
    <property type="entry name" value="CHRD1"/>
</dbReference>
<keyword evidence="7" id="KW-1185">Reference proteome</keyword>